<dbReference type="EMBL" id="FWXZ01000002">
    <property type="protein sequence ID" value="SMC56983.1"/>
    <property type="molecule type" value="Genomic_DNA"/>
</dbReference>
<comment type="caution">
    <text evidence="1">The sequence shown here is derived from an EMBL/GenBank/DDBJ whole genome shotgun (WGS) entry which is preliminary data.</text>
</comment>
<keyword evidence="2" id="KW-1185">Reference proteome</keyword>
<gene>
    <name evidence="1" type="ORF">SAMN06297397_1414</name>
</gene>
<organism evidence="1 2">
    <name type="scientific">Aristaeella lactis</name>
    <dbReference type="NCBI Taxonomy" id="3046383"/>
    <lineage>
        <taxon>Bacteria</taxon>
        <taxon>Bacillati</taxon>
        <taxon>Bacillota</taxon>
        <taxon>Clostridia</taxon>
        <taxon>Eubacteriales</taxon>
        <taxon>Aristaeellaceae</taxon>
        <taxon>Aristaeella</taxon>
    </lineage>
</organism>
<evidence type="ECO:0000313" key="2">
    <source>
        <dbReference type="Proteomes" id="UP000192328"/>
    </source>
</evidence>
<proteinExistence type="predicted"/>
<accession>A0AC61PKS0</accession>
<reference evidence="1" key="1">
    <citation type="submission" date="2017-04" db="EMBL/GenBank/DDBJ databases">
        <authorList>
            <person name="Varghese N."/>
            <person name="Submissions S."/>
        </authorList>
    </citation>
    <scope>NUCLEOTIDE SEQUENCE</scope>
    <source>
        <strain evidence="1">WTE2008</strain>
    </source>
</reference>
<sequence>MLSINPVARVAVSTVRASAAPSSFDTGLLLVPDTGYTEERRLQVYTSGAEATAGLTALGFEADGDACGAALKYFAASPAPGHLLVSCYPVSQTAEDALDAVLEQTADFYGVMPVSPLTDEALTRLARYVEALPVPAVLFAPVLSFSAAADGPLDRLYRERLKRTLPFCCAAVPDCAAVMGTAMGLELAHQKTAFALCYKTIQGIQPSALTQGQADSIKAKNGNVYVARGYTHFLFENGTMANGQRYDEVLYTDKIAEDLQNAAVTLLAENPDKMPQTDDSTAQFINRFSSILMGYTDRGVLASAVWRGTDAGPVRSGEIVENGFMLWADSYDDQSEADRAAHRAVPVQCALCLAGSIESVVIEIKVEI</sequence>
<evidence type="ECO:0000313" key="1">
    <source>
        <dbReference type="EMBL" id="SMC56983.1"/>
    </source>
</evidence>
<dbReference type="Proteomes" id="UP000192328">
    <property type="component" value="Unassembled WGS sequence"/>
</dbReference>
<name>A0AC61PKS0_9FIRM</name>
<protein>
    <submittedName>
        <fullName evidence="1">Uncharacterized protein</fullName>
    </submittedName>
</protein>